<dbReference type="Proteomes" id="UP000799755">
    <property type="component" value="Unassembled WGS sequence"/>
</dbReference>
<reference evidence="1" key="1">
    <citation type="journal article" date="2020" name="Stud. Mycol.">
        <title>101 Dothideomycetes genomes: a test case for predicting lifestyles and emergence of pathogens.</title>
        <authorList>
            <person name="Haridas S."/>
            <person name="Albert R."/>
            <person name="Binder M."/>
            <person name="Bloem J."/>
            <person name="Labutti K."/>
            <person name="Salamov A."/>
            <person name="Andreopoulos B."/>
            <person name="Baker S."/>
            <person name="Barry K."/>
            <person name="Bills G."/>
            <person name="Bluhm B."/>
            <person name="Cannon C."/>
            <person name="Castanera R."/>
            <person name="Culley D."/>
            <person name="Daum C."/>
            <person name="Ezra D."/>
            <person name="Gonzalez J."/>
            <person name="Henrissat B."/>
            <person name="Kuo A."/>
            <person name="Liang C."/>
            <person name="Lipzen A."/>
            <person name="Lutzoni F."/>
            <person name="Magnuson J."/>
            <person name="Mondo S."/>
            <person name="Nolan M."/>
            <person name="Ohm R."/>
            <person name="Pangilinan J."/>
            <person name="Park H.-J."/>
            <person name="Ramirez L."/>
            <person name="Alfaro M."/>
            <person name="Sun H."/>
            <person name="Tritt A."/>
            <person name="Yoshinaga Y."/>
            <person name="Zwiers L.-H."/>
            <person name="Turgeon B."/>
            <person name="Goodwin S."/>
            <person name="Spatafora J."/>
            <person name="Crous P."/>
            <person name="Grigoriev I."/>
        </authorList>
    </citation>
    <scope>NUCLEOTIDE SEQUENCE</scope>
    <source>
        <strain evidence="1">ATCC 200398</strain>
    </source>
</reference>
<evidence type="ECO:0000313" key="1">
    <source>
        <dbReference type="EMBL" id="KAF2478364.1"/>
    </source>
</evidence>
<evidence type="ECO:0000313" key="2">
    <source>
        <dbReference type="Proteomes" id="UP000799755"/>
    </source>
</evidence>
<comment type="caution">
    <text evidence="1">The sequence shown here is derived from an EMBL/GenBank/DDBJ whole genome shotgun (WGS) entry which is preliminary data.</text>
</comment>
<organism evidence="1 2">
    <name type="scientific">Lindgomyces ingoldianus</name>
    <dbReference type="NCBI Taxonomy" id="673940"/>
    <lineage>
        <taxon>Eukaryota</taxon>
        <taxon>Fungi</taxon>
        <taxon>Dikarya</taxon>
        <taxon>Ascomycota</taxon>
        <taxon>Pezizomycotina</taxon>
        <taxon>Dothideomycetes</taxon>
        <taxon>Pleosporomycetidae</taxon>
        <taxon>Pleosporales</taxon>
        <taxon>Lindgomycetaceae</taxon>
        <taxon>Lindgomyces</taxon>
    </lineage>
</organism>
<keyword evidence="2" id="KW-1185">Reference proteome</keyword>
<dbReference type="EMBL" id="MU003492">
    <property type="protein sequence ID" value="KAF2478364.1"/>
    <property type="molecule type" value="Genomic_DNA"/>
</dbReference>
<protein>
    <submittedName>
        <fullName evidence="1">Uncharacterized protein</fullName>
    </submittedName>
</protein>
<name>A0ACB6RGI1_9PLEO</name>
<sequence>MLNLRPYNWPDYILRLLSVASIDTKTVTNTQIVLPVVYFLEPSAPVLSYTFLVSVRAILCHVGPDINRHPLLESLQHAEQAQKVANSPRSQERVLQLVTLYPYSQICTPTKSIAIARRNRGKRLSHVILNKTDDFIFDDRLSPIHHLVREKLRWGLPIPDSLRPAGLEGHSRERRLVGWGNWLALKSEYNTYKEQVLDFFPLNYFLGVTHHSKISLQTKASAAKCLNIEKILRFVVPIIQQPGTATYNPNDNPSPADRPNRRSRSLHVEIRKVLTNRHSSRAICNETEQSSRSPCSVLIQESRCCEPGSSAGIFEPATDVGLRYNTVVPEYHYLTRCSNHGSHFPHPHGPMKPLPMNVRCYSLSPNLEFLHECQVARHF</sequence>
<accession>A0ACB6RGI1</accession>
<proteinExistence type="predicted"/>
<gene>
    <name evidence="1" type="ORF">BDR25DRAFT_348619</name>
</gene>